<dbReference type="AlphaFoldDB" id="A0A1Z5RM36"/>
<dbReference type="Proteomes" id="UP000000768">
    <property type="component" value="Chromosome 4"/>
</dbReference>
<sequence>MEIHMKLNDILDKRIIEPKSNEEKDIILLVLVAFACLQVCPKARPTMQQVHQALTKRSCPTAILRPIHDVKLQDLHDFCRTIQNI</sequence>
<evidence type="ECO:0008006" key="3">
    <source>
        <dbReference type="Google" id="ProtNLM"/>
    </source>
</evidence>
<protein>
    <recommendedName>
        <fullName evidence="3">Serine-threonine/tyrosine-protein kinase catalytic domain-containing protein</fullName>
    </recommendedName>
</protein>
<evidence type="ECO:0000313" key="1">
    <source>
        <dbReference type="EMBL" id="OQU84804.1"/>
    </source>
</evidence>
<reference evidence="2" key="2">
    <citation type="journal article" date="2018" name="Plant J.">
        <title>The Sorghum bicolor reference genome: improved assembly, gene annotations, a transcriptome atlas, and signatures of genome organization.</title>
        <authorList>
            <person name="McCormick R.F."/>
            <person name="Truong S.K."/>
            <person name="Sreedasyam A."/>
            <person name="Jenkins J."/>
            <person name="Shu S."/>
            <person name="Sims D."/>
            <person name="Kennedy M."/>
            <person name="Amirebrahimi M."/>
            <person name="Weers B.D."/>
            <person name="McKinley B."/>
            <person name="Mattison A."/>
            <person name="Morishige D.T."/>
            <person name="Grimwood J."/>
            <person name="Schmutz J."/>
            <person name="Mullet J.E."/>
        </authorList>
    </citation>
    <scope>NUCLEOTIDE SEQUENCE [LARGE SCALE GENOMIC DNA]</scope>
    <source>
        <strain evidence="2">cv. BTx623</strain>
    </source>
</reference>
<keyword evidence="2" id="KW-1185">Reference proteome</keyword>
<name>A0A1Z5RM36_SORBI</name>
<dbReference type="Gene3D" id="1.10.510.10">
    <property type="entry name" value="Transferase(Phosphotransferase) domain 1"/>
    <property type="match status" value="1"/>
</dbReference>
<dbReference type="InParanoid" id="A0A1Z5RM36"/>
<dbReference type="STRING" id="4558.A0A1Z5RM36"/>
<organism evidence="1 2">
    <name type="scientific">Sorghum bicolor</name>
    <name type="common">Sorghum</name>
    <name type="synonym">Sorghum vulgare</name>
    <dbReference type="NCBI Taxonomy" id="4558"/>
    <lineage>
        <taxon>Eukaryota</taxon>
        <taxon>Viridiplantae</taxon>
        <taxon>Streptophyta</taxon>
        <taxon>Embryophyta</taxon>
        <taxon>Tracheophyta</taxon>
        <taxon>Spermatophyta</taxon>
        <taxon>Magnoliopsida</taxon>
        <taxon>Liliopsida</taxon>
        <taxon>Poales</taxon>
        <taxon>Poaceae</taxon>
        <taxon>PACMAD clade</taxon>
        <taxon>Panicoideae</taxon>
        <taxon>Andropogonodae</taxon>
        <taxon>Andropogoneae</taxon>
        <taxon>Sorghinae</taxon>
        <taxon>Sorghum</taxon>
    </lineage>
</organism>
<gene>
    <name evidence="1" type="ORF">SORBI_3004G126050</name>
</gene>
<accession>A0A1Z5RM36</accession>
<proteinExistence type="predicted"/>
<dbReference type="EMBL" id="CM000763">
    <property type="protein sequence ID" value="OQU84804.1"/>
    <property type="molecule type" value="Genomic_DNA"/>
</dbReference>
<dbReference type="Gramene" id="OQU84804">
    <property type="protein sequence ID" value="OQU84804"/>
    <property type="gene ID" value="SORBI_3004G126050"/>
</dbReference>
<evidence type="ECO:0000313" key="2">
    <source>
        <dbReference type="Proteomes" id="UP000000768"/>
    </source>
</evidence>
<reference evidence="1 2" key="1">
    <citation type="journal article" date="2009" name="Nature">
        <title>The Sorghum bicolor genome and the diversification of grasses.</title>
        <authorList>
            <person name="Paterson A.H."/>
            <person name="Bowers J.E."/>
            <person name="Bruggmann R."/>
            <person name="Dubchak I."/>
            <person name="Grimwood J."/>
            <person name="Gundlach H."/>
            <person name="Haberer G."/>
            <person name="Hellsten U."/>
            <person name="Mitros T."/>
            <person name="Poliakov A."/>
            <person name="Schmutz J."/>
            <person name="Spannagl M."/>
            <person name="Tang H."/>
            <person name="Wang X."/>
            <person name="Wicker T."/>
            <person name="Bharti A.K."/>
            <person name="Chapman J."/>
            <person name="Feltus F.A."/>
            <person name="Gowik U."/>
            <person name="Grigoriev I.V."/>
            <person name="Lyons E."/>
            <person name="Maher C.A."/>
            <person name="Martis M."/>
            <person name="Narechania A."/>
            <person name="Otillar R.P."/>
            <person name="Penning B.W."/>
            <person name="Salamov A.A."/>
            <person name="Wang Y."/>
            <person name="Zhang L."/>
            <person name="Carpita N.C."/>
            <person name="Freeling M."/>
            <person name="Gingle A.R."/>
            <person name="Hash C.T."/>
            <person name="Keller B."/>
            <person name="Klein P."/>
            <person name="Kresovich S."/>
            <person name="McCann M.C."/>
            <person name="Ming R."/>
            <person name="Peterson D.G."/>
            <person name="Mehboob-ur-Rahman"/>
            <person name="Ware D."/>
            <person name="Westhoff P."/>
            <person name="Mayer K.F."/>
            <person name="Messing J."/>
            <person name="Rokhsar D.S."/>
        </authorList>
    </citation>
    <scope>NUCLEOTIDE SEQUENCE [LARGE SCALE GENOMIC DNA]</scope>
    <source>
        <strain evidence="2">cv. BTx623</strain>
    </source>
</reference>